<dbReference type="EMBL" id="ML733450">
    <property type="protein sequence ID" value="KAB8218371.1"/>
    <property type="molecule type" value="Genomic_DNA"/>
</dbReference>
<reference evidence="4 5" key="1">
    <citation type="submission" date="2019-04" db="EMBL/GenBank/DDBJ databases">
        <title>Fungal friends and foes A comparative genomics study of 23 Aspergillus species from section Flavi.</title>
        <authorList>
            <consortium name="DOE Joint Genome Institute"/>
            <person name="Kjaerbolling I."/>
            <person name="Vesth T.C."/>
            <person name="Frisvad J.C."/>
            <person name="Nybo J.L."/>
            <person name="Theobald S."/>
            <person name="Kildgaard S."/>
            <person name="Petersen T.I."/>
            <person name="Kuo A."/>
            <person name="Sato A."/>
            <person name="Lyhne E.K."/>
            <person name="Kogle M.E."/>
            <person name="Wiebenga A."/>
            <person name="Kun R.S."/>
            <person name="Lubbers R.J."/>
            <person name="Makela M.R."/>
            <person name="Barry K."/>
            <person name="Chovatia M."/>
            <person name="Clum A."/>
            <person name="Daum C."/>
            <person name="Haridas S."/>
            <person name="He G."/>
            <person name="LaButti K."/>
            <person name="Lipzen A."/>
            <person name="Mondo S."/>
            <person name="Pangilinan J."/>
            <person name="Riley R."/>
            <person name="Salamov A."/>
            <person name="Simmons B.A."/>
            <person name="Magnuson J.K."/>
            <person name="Henrissat B."/>
            <person name="Mortensen U.H."/>
            <person name="Larsen T.O."/>
            <person name="De vries R.P."/>
            <person name="Grigoriev I.V."/>
            <person name="Machida M."/>
            <person name="Baker S.E."/>
            <person name="Andersen M.R."/>
        </authorList>
    </citation>
    <scope>NUCLEOTIDE SEQUENCE [LARGE SCALE GENOMIC DNA]</scope>
    <source>
        <strain evidence="4 5">CBS 126849</strain>
    </source>
</reference>
<dbReference type="InterPro" id="IPR050485">
    <property type="entry name" value="Proline_metab_enzyme"/>
</dbReference>
<gene>
    <name evidence="4" type="ORF">BDV33DRAFT_205412</name>
</gene>
<evidence type="ECO:0000256" key="2">
    <source>
        <dbReference type="ARBA" id="ARBA00023027"/>
    </source>
</evidence>
<feature type="domain" description="Aldehyde dehydrogenase" evidence="3">
    <location>
        <begin position="13"/>
        <end position="103"/>
    </location>
</feature>
<dbReference type="InterPro" id="IPR015590">
    <property type="entry name" value="Aldehyde_DH_dom"/>
</dbReference>
<name>A0A5N6EL74_9EURO</name>
<proteinExistence type="predicted"/>
<keyword evidence="2" id="KW-0520">NAD</keyword>
<dbReference type="Pfam" id="PF00171">
    <property type="entry name" value="Aldedh"/>
    <property type="match status" value="1"/>
</dbReference>
<evidence type="ECO:0000313" key="5">
    <source>
        <dbReference type="Proteomes" id="UP000326799"/>
    </source>
</evidence>
<dbReference type="PANTHER" id="PTHR42862:SF1">
    <property type="entry name" value="DELTA-1-PYRROLINE-5-CARBOXYLATE DEHYDROGENASE 2, ISOFORM A-RELATED"/>
    <property type="match status" value="1"/>
</dbReference>
<dbReference type="GO" id="GO:0010133">
    <property type="term" value="P:L-proline catabolic process to L-glutamate"/>
    <property type="evidence" value="ECO:0007669"/>
    <property type="project" value="TreeGrafter"/>
</dbReference>
<evidence type="ECO:0000256" key="1">
    <source>
        <dbReference type="ARBA" id="ARBA00023002"/>
    </source>
</evidence>
<protein>
    <submittedName>
        <fullName evidence="4">Aldehyde/histidinol dehydrogenase</fullName>
    </submittedName>
</protein>
<keyword evidence="5" id="KW-1185">Reference proteome</keyword>
<keyword evidence="1" id="KW-0560">Oxidoreductase</keyword>
<dbReference type="Gene3D" id="3.40.309.10">
    <property type="entry name" value="Aldehyde Dehydrogenase, Chain A, domain 2"/>
    <property type="match status" value="1"/>
</dbReference>
<dbReference type="AlphaFoldDB" id="A0A5N6EL74"/>
<dbReference type="SUPFAM" id="SSF53720">
    <property type="entry name" value="ALDH-like"/>
    <property type="match status" value="1"/>
</dbReference>
<evidence type="ECO:0000259" key="3">
    <source>
        <dbReference type="Pfam" id="PF00171"/>
    </source>
</evidence>
<evidence type="ECO:0000313" key="4">
    <source>
        <dbReference type="EMBL" id="KAB8218371.1"/>
    </source>
</evidence>
<dbReference type="PANTHER" id="PTHR42862">
    <property type="entry name" value="DELTA-1-PYRROLINE-5-CARBOXYLATE DEHYDROGENASE 1, ISOFORM A-RELATED"/>
    <property type="match status" value="1"/>
</dbReference>
<dbReference type="GO" id="GO:0003842">
    <property type="term" value="F:L-glutamate gamma-semialdehyde dehydrogenase activity"/>
    <property type="evidence" value="ECO:0007669"/>
    <property type="project" value="TreeGrafter"/>
</dbReference>
<dbReference type="Proteomes" id="UP000326799">
    <property type="component" value="Unassembled WGS sequence"/>
</dbReference>
<accession>A0A5N6EL74</accession>
<organism evidence="4 5">
    <name type="scientific">Aspergillus novoparasiticus</name>
    <dbReference type="NCBI Taxonomy" id="986946"/>
    <lineage>
        <taxon>Eukaryota</taxon>
        <taxon>Fungi</taxon>
        <taxon>Dikarya</taxon>
        <taxon>Ascomycota</taxon>
        <taxon>Pezizomycotina</taxon>
        <taxon>Eurotiomycetes</taxon>
        <taxon>Eurotiomycetidae</taxon>
        <taxon>Eurotiales</taxon>
        <taxon>Aspergillaceae</taxon>
        <taxon>Aspergillus</taxon>
        <taxon>Aspergillus subgen. Circumdati</taxon>
    </lineage>
</organism>
<sequence length="122" mass="14059">MRYSEHATYIFNEIRNAVVNTVRGAFEYQRQKCSATSRLYIAESVWPEFKEKLIQETETLKMGGPEQFDNFIGPVIHQRSWEKLNNIIEKAKNKTSVTLLAGEFFGPVLAVHVFPEGKFGEM</sequence>
<dbReference type="InterPro" id="IPR016161">
    <property type="entry name" value="Ald_DH/histidinol_DH"/>
</dbReference>
<dbReference type="InterPro" id="IPR016163">
    <property type="entry name" value="Ald_DH_C"/>
</dbReference>
<dbReference type="GO" id="GO:0005759">
    <property type="term" value="C:mitochondrial matrix"/>
    <property type="evidence" value="ECO:0007669"/>
    <property type="project" value="TreeGrafter"/>
</dbReference>